<proteinExistence type="predicted"/>
<name>A0A1I7ZPJ4_9BILA</name>
<evidence type="ECO:0000313" key="3">
    <source>
        <dbReference type="WBParaSite" id="L893_g28240.t1"/>
    </source>
</evidence>
<reference evidence="3" key="1">
    <citation type="submission" date="2016-11" db="UniProtKB">
        <authorList>
            <consortium name="WormBaseParasite"/>
        </authorList>
    </citation>
    <scope>IDENTIFICATION</scope>
</reference>
<feature type="compositionally biased region" description="Basic and acidic residues" evidence="1">
    <location>
        <begin position="301"/>
        <end position="315"/>
    </location>
</feature>
<sequence length="567" mass="66048">MDVSQYQYQPELEGGLGEYNRFNPQAIWGTMNAERTLHEPTVAEHPTPSPAYMEHAEDASNLSLADIYVPRPSSSSPTRPSEMIYSANRTETDLRRVVAERIARLNDPEDTRATYMLPECQRTTPNQAAMFIRRLRDRFYPEGALSQRESRECIAKPHMPEHLGVALFATEARGNVHSFRYQEPLPAVSNTDDKESVGLDSTDESIYLSGSEFTDDEDRDEPGEPPKGRYITRDCSEFRFYEMRRQYWEAKDLVRAEIEASKRQLELLAASQSHMKVNHKRCSGEKRIKEEDDENVPPEGSAHEEPERESSRGVEEFTAEIRALHNDSDRELDQRRVLYYRRKFQFSGELSSCTEALVQYSTKRALEPQTFESRRRLRKCMRAGVVARKWNEYVPLKYTIVGKHPSWWREISKEKRKKRDPNARTRCRRYENGTTGVTGDSLNDESMDAFEGTPRKFSRRVNPMLIMQFWERIEWNVLEPEVELEFPTVVEISSKALQNVPYWFDIDSTEINALCDDDCVHTEMMQERALKKKCPLSFMKPKPLRSQISLPSESERHEEPEVMEEEL</sequence>
<feature type="region of interest" description="Disordered" evidence="1">
    <location>
        <begin position="544"/>
        <end position="567"/>
    </location>
</feature>
<feature type="region of interest" description="Disordered" evidence="1">
    <location>
        <begin position="419"/>
        <end position="445"/>
    </location>
</feature>
<dbReference type="Proteomes" id="UP000095287">
    <property type="component" value="Unplaced"/>
</dbReference>
<protein>
    <submittedName>
        <fullName evidence="3">PEHE domain-containing protein</fullName>
    </submittedName>
</protein>
<feature type="region of interest" description="Disordered" evidence="1">
    <location>
        <begin position="186"/>
        <end position="231"/>
    </location>
</feature>
<feature type="region of interest" description="Disordered" evidence="1">
    <location>
        <begin position="278"/>
        <end position="315"/>
    </location>
</feature>
<accession>A0A1I7ZPJ4</accession>
<feature type="compositionally biased region" description="Basic and acidic residues" evidence="1">
    <location>
        <begin position="420"/>
        <end position="431"/>
    </location>
</feature>
<dbReference type="WBParaSite" id="L893_g28240.t1">
    <property type="protein sequence ID" value="L893_g28240.t1"/>
    <property type="gene ID" value="L893_g28240"/>
</dbReference>
<evidence type="ECO:0000313" key="2">
    <source>
        <dbReference type="Proteomes" id="UP000095287"/>
    </source>
</evidence>
<evidence type="ECO:0000256" key="1">
    <source>
        <dbReference type="SAM" id="MobiDB-lite"/>
    </source>
</evidence>
<feature type="compositionally biased region" description="Polar residues" evidence="1">
    <location>
        <begin position="432"/>
        <end position="441"/>
    </location>
</feature>
<dbReference type="AlphaFoldDB" id="A0A1I7ZPJ4"/>
<keyword evidence="2" id="KW-1185">Reference proteome</keyword>
<feature type="compositionally biased region" description="Basic and acidic residues" evidence="1">
    <location>
        <begin position="222"/>
        <end position="231"/>
    </location>
</feature>
<organism evidence="2 3">
    <name type="scientific">Steinernema glaseri</name>
    <dbReference type="NCBI Taxonomy" id="37863"/>
    <lineage>
        <taxon>Eukaryota</taxon>
        <taxon>Metazoa</taxon>
        <taxon>Ecdysozoa</taxon>
        <taxon>Nematoda</taxon>
        <taxon>Chromadorea</taxon>
        <taxon>Rhabditida</taxon>
        <taxon>Tylenchina</taxon>
        <taxon>Panagrolaimomorpha</taxon>
        <taxon>Strongyloidoidea</taxon>
        <taxon>Steinernematidae</taxon>
        <taxon>Steinernema</taxon>
    </lineage>
</organism>